<proteinExistence type="predicted"/>
<dbReference type="AlphaFoldDB" id="A0A8K0WPR3"/>
<dbReference type="OrthoDB" id="4865224at2759"/>
<feature type="region of interest" description="Disordered" evidence="1">
    <location>
        <begin position="146"/>
        <end position="166"/>
    </location>
</feature>
<name>A0A8K0WPR3_9HYPO</name>
<accession>A0A8K0WPR3</accession>
<evidence type="ECO:0000256" key="1">
    <source>
        <dbReference type="SAM" id="MobiDB-lite"/>
    </source>
</evidence>
<feature type="compositionally biased region" description="Polar residues" evidence="1">
    <location>
        <begin position="154"/>
        <end position="166"/>
    </location>
</feature>
<dbReference type="Proteomes" id="UP000813444">
    <property type="component" value="Unassembled WGS sequence"/>
</dbReference>
<keyword evidence="3" id="KW-1185">Reference proteome</keyword>
<sequence>MSLSVGYIDADDPFVTRPPAPSMDWYDGDHLVLSQARAIRQAQENLRANSALLERAKQDTEETIQPGSSYAILLDEMDALLLHQETMLDLISSKKAKIRAILAENPHPPVAPGIAILEKSVCGALRKIREDDILIDHLKPDLDGLRGWSHSRDTTATPSQHGQSQRFQDYHDISTDGTPDEHTSAHFPDTRAKHIDSRRLMFRDLPKGITLSQVLRGVRCDSTVLHATLLDIQGLKPSTTALVELVQPASAAKFALGASQSPVIYMDEHGESHQADVSLVPTNSYCYSYTTRHLLKTTATRSLRIENFPTTGIWFFLCAIGTRHIVDVYYNKETSALLVDFSSVFEANKMRYQVHQFRNCSFIYRDIIHSFASDPAEMLSPANELRPRKPVPYVHPNFLENIWNRSPYNQFWPTAQLYVMKPQCLKPRDPPCPRLLKVKSLVQPFEIPEEVVAASLRKHRQIKGSEYNIVESAIDLIQCHLGSEIQEDDCVHLLANYHLQESGLEADWDAYFASRGLINIRLWEKYGKLASHRREVASSQGLETWEIPQCQNCSIGCSPLAAAPVPEVIGQYLKSTIIHEEEEYEDEDLDF</sequence>
<gene>
    <name evidence="2" type="ORF">B0I35DRAFT_480922</name>
</gene>
<evidence type="ECO:0000313" key="3">
    <source>
        <dbReference type="Proteomes" id="UP000813444"/>
    </source>
</evidence>
<evidence type="ECO:0000313" key="2">
    <source>
        <dbReference type="EMBL" id="KAH7312467.1"/>
    </source>
</evidence>
<comment type="caution">
    <text evidence="2">The sequence shown here is derived from an EMBL/GenBank/DDBJ whole genome shotgun (WGS) entry which is preliminary data.</text>
</comment>
<dbReference type="EMBL" id="JAGPNK010000010">
    <property type="protein sequence ID" value="KAH7312467.1"/>
    <property type="molecule type" value="Genomic_DNA"/>
</dbReference>
<protein>
    <submittedName>
        <fullName evidence="2">Uncharacterized protein</fullName>
    </submittedName>
</protein>
<reference evidence="2" key="1">
    <citation type="journal article" date="2021" name="Nat. Commun.">
        <title>Genetic determinants of endophytism in the Arabidopsis root mycobiome.</title>
        <authorList>
            <person name="Mesny F."/>
            <person name="Miyauchi S."/>
            <person name="Thiergart T."/>
            <person name="Pickel B."/>
            <person name="Atanasova L."/>
            <person name="Karlsson M."/>
            <person name="Huettel B."/>
            <person name="Barry K.W."/>
            <person name="Haridas S."/>
            <person name="Chen C."/>
            <person name="Bauer D."/>
            <person name="Andreopoulos W."/>
            <person name="Pangilinan J."/>
            <person name="LaButti K."/>
            <person name="Riley R."/>
            <person name="Lipzen A."/>
            <person name="Clum A."/>
            <person name="Drula E."/>
            <person name="Henrissat B."/>
            <person name="Kohler A."/>
            <person name="Grigoriev I.V."/>
            <person name="Martin F.M."/>
            <person name="Hacquard S."/>
        </authorList>
    </citation>
    <scope>NUCLEOTIDE SEQUENCE</scope>
    <source>
        <strain evidence="2">MPI-CAGE-CH-0235</strain>
    </source>
</reference>
<organism evidence="2 3">
    <name type="scientific">Stachybotrys elegans</name>
    <dbReference type="NCBI Taxonomy" id="80388"/>
    <lineage>
        <taxon>Eukaryota</taxon>
        <taxon>Fungi</taxon>
        <taxon>Dikarya</taxon>
        <taxon>Ascomycota</taxon>
        <taxon>Pezizomycotina</taxon>
        <taxon>Sordariomycetes</taxon>
        <taxon>Hypocreomycetidae</taxon>
        <taxon>Hypocreales</taxon>
        <taxon>Stachybotryaceae</taxon>
        <taxon>Stachybotrys</taxon>
    </lineage>
</organism>